<dbReference type="AlphaFoldDB" id="A0A2S5EK90"/>
<dbReference type="EMBL" id="JALY01000025">
    <property type="protein sequence ID" value="POZ93527.1"/>
    <property type="molecule type" value="Genomic_DNA"/>
</dbReference>
<protein>
    <recommendedName>
        <fullName evidence="3">Peptidase MA-like domain-containing protein</fullName>
    </recommendedName>
</protein>
<reference evidence="1 2" key="1">
    <citation type="submission" date="2014-01" db="EMBL/GenBank/DDBJ databases">
        <title>Comparative genomics of Petrotoga.</title>
        <authorList>
            <person name="Chow K."/>
            <person name="Charchuk R."/>
            <person name="Nesbo C.L."/>
        </authorList>
    </citation>
    <scope>NUCLEOTIDE SEQUENCE [LARGE SCALE GENOMIC DNA]</scope>
    <source>
        <strain evidence="1 2">DSM 16923</strain>
    </source>
</reference>
<dbReference type="Proteomes" id="UP000236950">
    <property type="component" value="Unassembled WGS sequence"/>
</dbReference>
<evidence type="ECO:0008006" key="3">
    <source>
        <dbReference type="Google" id="ProtNLM"/>
    </source>
</evidence>
<comment type="caution">
    <text evidence="1">The sequence shown here is derived from an EMBL/GenBank/DDBJ whole genome shotgun (WGS) entry which is preliminary data.</text>
</comment>
<gene>
    <name evidence="1" type="ORF">AA81_01210</name>
</gene>
<evidence type="ECO:0000313" key="2">
    <source>
        <dbReference type="Proteomes" id="UP000236950"/>
    </source>
</evidence>
<name>A0A2S5EK90_9BACT</name>
<dbReference type="RefSeq" id="WP_103897937.1">
    <property type="nucleotide sequence ID" value="NZ_JALY01000025.1"/>
</dbReference>
<keyword evidence="2" id="KW-1185">Reference proteome</keyword>
<proteinExistence type="predicted"/>
<sequence length="280" mass="33757">MKKGIKMGIDNRKRTLLVIFVFIVFLFFFFYPVTLVDEEDYNIRIFSTSLTKVIFYDDIQYTFKEKTIFFYEEIPFEEFILLNVQNGFLPRQSGDSLVQRQRDVSSAMVYLKNKNTLCNLDNFFYNEKWLENWIVESKDFLENVSEINEPLYILYMNQSRSFQVLPSIYVVNSIKDLVHELSHYFFGYKVKSSLKDTWHEILAETNSLLFLREVSPEEYLKELELKKTGFYDEPYGESVISFMERLDFDKEKIFDIERYILNNFDRLDDKSFENLFENIN</sequence>
<evidence type="ECO:0000313" key="1">
    <source>
        <dbReference type="EMBL" id="POZ93527.1"/>
    </source>
</evidence>
<accession>A0A2S5EK90</accession>
<organism evidence="1 2">
    <name type="scientific">Petrotoga halophila DSM 16923</name>
    <dbReference type="NCBI Taxonomy" id="1122953"/>
    <lineage>
        <taxon>Bacteria</taxon>
        <taxon>Thermotogati</taxon>
        <taxon>Thermotogota</taxon>
        <taxon>Thermotogae</taxon>
        <taxon>Petrotogales</taxon>
        <taxon>Petrotogaceae</taxon>
        <taxon>Petrotoga</taxon>
    </lineage>
</organism>